<dbReference type="EMBL" id="MNCJ02000329">
    <property type="protein sequence ID" value="KAF5767647.1"/>
    <property type="molecule type" value="Genomic_DNA"/>
</dbReference>
<comment type="caution">
    <text evidence="2">The sequence shown here is derived from an EMBL/GenBank/DDBJ whole genome shotgun (WGS) entry which is preliminary data.</text>
</comment>
<evidence type="ECO:0000256" key="1">
    <source>
        <dbReference type="SAM" id="Phobius"/>
    </source>
</evidence>
<sequence length="57" mass="6642">MQLENGFGVALRPCSCLLGQLDHQIWACICLKPMRDQLGFWVMYIFFKMCIYSLPIV</sequence>
<keyword evidence="1" id="KW-0812">Transmembrane</keyword>
<organism evidence="2 3">
    <name type="scientific">Helianthus annuus</name>
    <name type="common">Common sunflower</name>
    <dbReference type="NCBI Taxonomy" id="4232"/>
    <lineage>
        <taxon>Eukaryota</taxon>
        <taxon>Viridiplantae</taxon>
        <taxon>Streptophyta</taxon>
        <taxon>Embryophyta</taxon>
        <taxon>Tracheophyta</taxon>
        <taxon>Spermatophyta</taxon>
        <taxon>Magnoliopsida</taxon>
        <taxon>eudicotyledons</taxon>
        <taxon>Gunneridae</taxon>
        <taxon>Pentapetalae</taxon>
        <taxon>asterids</taxon>
        <taxon>campanulids</taxon>
        <taxon>Asterales</taxon>
        <taxon>Asteraceae</taxon>
        <taxon>Asteroideae</taxon>
        <taxon>Heliantheae alliance</taxon>
        <taxon>Heliantheae</taxon>
        <taxon>Helianthus</taxon>
    </lineage>
</organism>
<reference evidence="2" key="2">
    <citation type="submission" date="2020-06" db="EMBL/GenBank/DDBJ databases">
        <title>Helianthus annuus Genome sequencing and assembly Release 2.</title>
        <authorList>
            <person name="Gouzy J."/>
            <person name="Langlade N."/>
            <person name="Munos S."/>
        </authorList>
    </citation>
    <scope>NUCLEOTIDE SEQUENCE</scope>
    <source>
        <tissue evidence="2">Leaves</tissue>
    </source>
</reference>
<evidence type="ECO:0000313" key="2">
    <source>
        <dbReference type="EMBL" id="KAF5767647.1"/>
    </source>
</evidence>
<accession>A0A9K3E610</accession>
<proteinExistence type="predicted"/>
<feature type="transmembrane region" description="Helical" evidence="1">
    <location>
        <begin position="38"/>
        <end position="56"/>
    </location>
</feature>
<keyword evidence="3" id="KW-1185">Reference proteome</keyword>
<dbReference type="Gramene" id="mRNA:HanXRQr2_Chr14g0626851">
    <property type="protein sequence ID" value="CDS:HanXRQr2_Chr14g0626851.1"/>
    <property type="gene ID" value="HanXRQr2_Chr14g0626851"/>
</dbReference>
<gene>
    <name evidence="2" type="ORF">HanXRQr2_Chr14g0626851</name>
</gene>
<protein>
    <submittedName>
        <fullName evidence="2">Uncharacterized protein</fullName>
    </submittedName>
</protein>
<keyword evidence="1" id="KW-0472">Membrane</keyword>
<dbReference type="Proteomes" id="UP000215914">
    <property type="component" value="Unassembled WGS sequence"/>
</dbReference>
<name>A0A9K3E610_HELAN</name>
<dbReference type="AlphaFoldDB" id="A0A9K3E610"/>
<keyword evidence="1" id="KW-1133">Transmembrane helix</keyword>
<reference evidence="2" key="1">
    <citation type="journal article" date="2017" name="Nature">
        <title>The sunflower genome provides insights into oil metabolism, flowering and Asterid evolution.</title>
        <authorList>
            <person name="Badouin H."/>
            <person name="Gouzy J."/>
            <person name="Grassa C.J."/>
            <person name="Murat F."/>
            <person name="Staton S.E."/>
            <person name="Cottret L."/>
            <person name="Lelandais-Briere C."/>
            <person name="Owens G.L."/>
            <person name="Carrere S."/>
            <person name="Mayjonade B."/>
            <person name="Legrand L."/>
            <person name="Gill N."/>
            <person name="Kane N.C."/>
            <person name="Bowers J.E."/>
            <person name="Hubner S."/>
            <person name="Bellec A."/>
            <person name="Berard A."/>
            <person name="Berges H."/>
            <person name="Blanchet N."/>
            <person name="Boniface M.C."/>
            <person name="Brunel D."/>
            <person name="Catrice O."/>
            <person name="Chaidir N."/>
            <person name="Claudel C."/>
            <person name="Donnadieu C."/>
            <person name="Faraut T."/>
            <person name="Fievet G."/>
            <person name="Helmstetter N."/>
            <person name="King M."/>
            <person name="Knapp S.J."/>
            <person name="Lai Z."/>
            <person name="Le Paslier M.C."/>
            <person name="Lippi Y."/>
            <person name="Lorenzon L."/>
            <person name="Mandel J.R."/>
            <person name="Marage G."/>
            <person name="Marchand G."/>
            <person name="Marquand E."/>
            <person name="Bret-Mestries E."/>
            <person name="Morien E."/>
            <person name="Nambeesan S."/>
            <person name="Nguyen T."/>
            <person name="Pegot-Espagnet P."/>
            <person name="Pouilly N."/>
            <person name="Raftis F."/>
            <person name="Sallet E."/>
            <person name="Schiex T."/>
            <person name="Thomas J."/>
            <person name="Vandecasteele C."/>
            <person name="Vares D."/>
            <person name="Vear F."/>
            <person name="Vautrin S."/>
            <person name="Crespi M."/>
            <person name="Mangin B."/>
            <person name="Burke J.M."/>
            <person name="Salse J."/>
            <person name="Munos S."/>
            <person name="Vincourt P."/>
            <person name="Rieseberg L.H."/>
            <person name="Langlade N.B."/>
        </authorList>
    </citation>
    <scope>NUCLEOTIDE SEQUENCE</scope>
    <source>
        <tissue evidence="2">Leaves</tissue>
    </source>
</reference>
<evidence type="ECO:0000313" key="3">
    <source>
        <dbReference type="Proteomes" id="UP000215914"/>
    </source>
</evidence>